<dbReference type="Gramene" id="LPERR11G06100.1">
    <property type="protein sequence ID" value="LPERR11G06100.1"/>
    <property type="gene ID" value="LPERR11G06100"/>
</dbReference>
<protein>
    <submittedName>
        <fullName evidence="1">Uncharacterized protein</fullName>
    </submittedName>
</protein>
<dbReference type="EnsemblPlants" id="LPERR11G06100.1">
    <property type="protein sequence ID" value="LPERR11G06100.1"/>
    <property type="gene ID" value="LPERR11G06100"/>
</dbReference>
<reference evidence="2" key="2">
    <citation type="submission" date="2013-12" db="EMBL/GenBank/DDBJ databases">
        <authorList>
            <person name="Yu Y."/>
            <person name="Lee S."/>
            <person name="de Baynast K."/>
            <person name="Wissotski M."/>
            <person name="Liu L."/>
            <person name="Talag J."/>
            <person name="Goicoechea J."/>
            <person name="Angelova A."/>
            <person name="Jetty R."/>
            <person name="Kudrna D."/>
            <person name="Golser W."/>
            <person name="Rivera L."/>
            <person name="Zhang J."/>
            <person name="Wing R."/>
        </authorList>
    </citation>
    <scope>NUCLEOTIDE SEQUENCE</scope>
</reference>
<dbReference type="Proteomes" id="UP000032180">
    <property type="component" value="Chromosome 11"/>
</dbReference>
<evidence type="ECO:0000313" key="1">
    <source>
        <dbReference type="EnsemblPlants" id="LPERR11G06100.1"/>
    </source>
</evidence>
<dbReference type="AlphaFoldDB" id="A0A0D9XQC5"/>
<accession>A0A0D9XQC5</accession>
<dbReference type="HOGENOM" id="CLU_2430248_0_0_1"/>
<keyword evidence="2" id="KW-1185">Reference proteome</keyword>
<proteinExistence type="predicted"/>
<sequence>MQEESSGPIFGKCPFHKKFRCSPTGCLSMDLQHRVTKLRGTLLLHQRLAAEWIHMPVQLETDCSSLVQRMMATKPDRSRWSFAMKATMARL</sequence>
<reference evidence="1 2" key="1">
    <citation type="submission" date="2012-08" db="EMBL/GenBank/DDBJ databases">
        <title>Oryza genome evolution.</title>
        <authorList>
            <person name="Wing R.A."/>
        </authorList>
    </citation>
    <scope>NUCLEOTIDE SEQUENCE</scope>
</reference>
<name>A0A0D9XQC5_9ORYZ</name>
<organism evidence="1 2">
    <name type="scientific">Leersia perrieri</name>
    <dbReference type="NCBI Taxonomy" id="77586"/>
    <lineage>
        <taxon>Eukaryota</taxon>
        <taxon>Viridiplantae</taxon>
        <taxon>Streptophyta</taxon>
        <taxon>Embryophyta</taxon>
        <taxon>Tracheophyta</taxon>
        <taxon>Spermatophyta</taxon>
        <taxon>Magnoliopsida</taxon>
        <taxon>Liliopsida</taxon>
        <taxon>Poales</taxon>
        <taxon>Poaceae</taxon>
        <taxon>BOP clade</taxon>
        <taxon>Oryzoideae</taxon>
        <taxon>Oryzeae</taxon>
        <taxon>Oryzinae</taxon>
        <taxon>Leersia</taxon>
    </lineage>
</organism>
<reference evidence="1" key="3">
    <citation type="submission" date="2015-04" db="UniProtKB">
        <authorList>
            <consortium name="EnsemblPlants"/>
        </authorList>
    </citation>
    <scope>IDENTIFICATION</scope>
</reference>
<evidence type="ECO:0000313" key="2">
    <source>
        <dbReference type="Proteomes" id="UP000032180"/>
    </source>
</evidence>